<keyword evidence="2" id="KW-1185">Reference proteome</keyword>
<protein>
    <submittedName>
        <fullName evidence="1">Uncharacterized protein</fullName>
    </submittedName>
</protein>
<accession>A0A8J2KNA7</accession>
<dbReference type="Proteomes" id="UP000708208">
    <property type="component" value="Unassembled WGS sequence"/>
</dbReference>
<dbReference type="AlphaFoldDB" id="A0A8J2KNA7"/>
<feature type="non-terminal residue" evidence="1">
    <location>
        <position position="1"/>
    </location>
</feature>
<name>A0A8J2KNA7_9HEXA</name>
<sequence length="37" mass="4454">MTKNIILQGKVVLQHGTRLRLLQARYYNQENFHEDPE</sequence>
<evidence type="ECO:0000313" key="1">
    <source>
        <dbReference type="EMBL" id="CAG7729025.1"/>
    </source>
</evidence>
<gene>
    <name evidence="1" type="ORF">AFUS01_LOCUS17766</name>
</gene>
<comment type="caution">
    <text evidence="1">The sequence shown here is derived from an EMBL/GenBank/DDBJ whole genome shotgun (WGS) entry which is preliminary data.</text>
</comment>
<reference evidence="1" key="1">
    <citation type="submission" date="2021-06" db="EMBL/GenBank/DDBJ databases">
        <authorList>
            <person name="Hodson N. C."/>
            <person name="Mongue J. A."/>
            <person name="Jaron S. K."/>
        </authorList>
    </citation>
    <scope>NUCLEOTIDE SEQUENCE</scope>
</reference>
<organism evidence="1 2">
    <name type="scientific">Allacma fusca</name>
    <dbReference type="NCBI Taxonomy" id="39272"/>
    <lineage>
        <taxon>Eukaryota</taxon>
        <taxon>Metazoa</taxon>
        <taxon>Ecdysozoa</taxon>
        <taxon>Arthropoda</taxon>
        <taxon>Hexapoda</taxon>
        <taxon>Collembola</taxon>
        <taxon>Symphypleona</taxon>
        <taxon>Sminthuridae</taxon>
        <taxon>Allacma</taxon>
    </lineage>
</organism>
<evidence type="ECO:0000313" key="2">
    <source>
        <dbReference type="Proteomes" id="UP000708208"/>
    </source>
</evidence>
<dbReference type="EMBL" id="CAJVCH010172300">
    <property type="protein sequence ID" value="CAG7729025.1"/>
    <property type="molecule type" value="Genomic_DNA"/>
</dbReference>
<proteinExistence type="predicted"/>